<feature type="compositionally biased region" description="Basic residues" evidence="1">
    <location>
        <begin position="35"/>
        <end position="46"/>
    </location>
</feature>
<dbReference type="EMBL" id="JAAMOW010000004">
    <property type="protein sequence ID" value="NGY05126.1"/>
    <property type="molecule type" value="Genomic_DNA"/>
</dbReference>
<evidence type="ECO:0000313" key="2">
    <source>
        <dbReference type="EMBL" id="NGY05126.1"/>
    </source>
</evidence>
<dbReference type="AlphaFoldDB" id="A0A6M2BRB0"/>
<evidence type="ECO:0000313" key="3">
    <source>
        <dbReference type="Proteomes" id="UP000472676"/>
    </source>
</evidence>
<gene>
    <name evidence="2" type="ORF">G7Y85_10130</name>
</gene>
<evidence type="ECO:0000256" key="1">
    <source>
        <dbReference type="SAM" id="MobiDB-lite"/>
    </source>
</evidence>
<reference evidence="2 3" key="1">
    <citation type="journal article" date="2014" name="Int. J. Syst. Evol. Microbiol.">
        <title>Solimonas terrae sp. nov., isolated from soil.</title>
        <authorList>
            <person name="Kim S.J."/>
            <person name="Moon J.Y."/>
            <person name="Weon H.Y."/>
            <person name="Ahn J.H."/>
            <person name="Chen W.M."/>
            <person name="Kwon S.W."/>
        </authorList>
    </citation>
    <scope>NUCLEOTIDE SEQUENCE [LARGE SCALE GENOMIC DNA]</scope>
    <source>
        <strain evidence="2 3">KIS83-12</strain>
    </source>
</reference>
<comment type="caution">
    <text evidence="2">The sequence shown here is derived from an EMBL/GenBank/DDBJ whole genome shotgun (WGS) entry which is preliminary data.</text>
</comment>
<accession>A0A6M2BRB0</accession>
<keyword evidence="3" id="KW-1185">Reference proteome</keyword>
<name>A0A6M2BRB0_9GAMM</name>
<feature type="region of interest" description="Disordered" evidence="1">
    <location>
        <begin position="35"/>
        <end position="56"/>
    </location>
</feature>
<organism evidence="2 3">
    <name type="scientific">Solimonas terrae</name>
    <dbReference type="NCBI Taxonomy" id="1396819"/>
    <lineage>
        <taxon>Bacteria</taxon>
        <taxon>Pseudomonadati</taxon>
        <taxon>Pseudomonadota</taxon>
        <taxon>Gammaproteobacteria</taxon>
        <taxon>Nevskiales</taxon>
        <taxon>Nevskiaceae</taxon>
        <taxon>Solimonas</taxon>
    </lineage>
</organism>
<proteinExistence type="predicted"/>
<sequence>MPEFADWPRDEVEAIVADCFHMLTLELAARRYGRSTHRAPPKAKLKSRSDESVGRKHQNISAAMIAHGYPFIRGCKSPANCQALLSGVVASRPEQDTLFDNGNDGYGAAGCIAVADHARITVDRRAAVERDRCARAGSGL</sequence>
<protein>
    <submittedName>
        <fullName evidence="2">Uncharacterized protein</fullName>
    </submittedName>
</protein>
<dbReference type="Proteomes" id="UP000472676">
    <property type="component" value="Unassembled WGS sequence"/>
</dbReference>